<name>A0A9Q9UGH2_FUSFU</name>
<dbReference type="InterPro" id="IPR019002">
    <property type="entry name" value="Ribosome_biogenesis_Nop16"/>
</dbReference>
<gene>
    <name evidence="3" type="ORF">C2S_10728</name>
</gene>
<dbReference type="Gene3D" id="3.50.50.60">
    <property type="entry name" value="FAD/NAD(P)-binding domain"/>
    <property type="match status" value="1"/>
</dbReference>
<reference evidence="3" key="1">
    <citation type="submission" date="2019-05" db="EMBL/GenBank/DDBJ databases">
        <authorList>
            <person name="Piombo E."/>
        </authorList>
    </citation>
    <scope>NUCLEOTIDE SEQUENCE</scope>
    <source>
        <strain evidence="3">C2S</strain>
    </source>
</reference>
<evidence type="ECO:0000259" key="2">
    <source>
        <dbReference type="Pfam" id="PF01266"/>
    </source>
</evidence>
<proteinExistence type="predicted"/>
<feature type="domain" description="FAD dependent oxidoreductase" evidence="2">
    <location>
        <begin position="26"/>
        <end position="398"/>
    </location>
</feature>
<dbReference type="PANTHER" id="PTHR13847:SF150">
    <property type="entry name" value="OXIDOREDUCTASE TDA3-RELATED"/>
    <property type="match status" value="1"/>
</dbReference>
<evidence type="ECO:0000256" key="1">
    <source>
        <dbReference type="SAM" id="MobiDB-lite"/>
    </source>
</evidence>
<comment type="caution">
    <text evidence="3">The sequence shown here is derived from an EMBL/GenBank/DDBJ whole genome shotgun (WGS) entry which is preliminary data.</text>
</comment>
<dbReference type="SUPFAM" id="SSF51905">
    <property type="entry name" value="FAD/NAD(P)-binding domain"/>
    <property type="match status" value="1"/>
</dbReference>
<feature type="region of interest" description="Disordered" evidence="1">
    <location>
        <begin position="564"/>
        <end position="623"/>
    </location>
</feature>
<dbReference type="InterPro" id="IPR036188">
    <property type="entry name" value="FAD/NAD-bd_sf"/>
</dbReference>
<dbReference type="AlphaFoldDB" id="A0A9Q9UGH2"/>
<dbReference type="GO" id="GO:0005770">
    <property type="term" value="C:late endosome"/>
    <property type="evidence" value="ECO:0007669"/>
    <property type="project" value="TreeGrafter"/>
</dbReference>
<sequence>MLISSRLSRVLLDMDAKRNIVVVALHTITLLEAAPTVAQGASGKAGGLLALWAYPECLVPLSYRLHAELAAEHNGPQRWGYRQLGCGSFDAVVTRDKIKSLQANGNGSANGNENGKDWEKLPKQNGAAKELLEEGILPKDLDWVDHSIINSWSEMGAPGKTETSQVHPLHFTTAIAELAQQGGAQIHTNAKVTKINSTKNGVESIEYLDRTTGETKTIASVTDIVVAAGPWTNKVLPRARIEGLRAHSVVFDANVSPYAVFTDIQLPPDFIPEHRAKMGQKRRHRGNVDPEIYARPFNEAYACGEPDTNVPLPETADQVECDEAQCDDIISYISTFSPVLAAAPIKAKQACYLPRHIRFGQESGPLIGRTTVPGLFVAAGHTCWGIQNGPGTGKLMSEFVFDGGAKSADVDKLDPRKFKTLRSNFGGHFFGRLNRLELLTSQQAQDFTLSTMGRELQKKKARSGRQPIRQLNRSKKILNPRGNDAIAKNWNKKETLSQNYRRLGLVARLKAPTGGTEKKLGATTTRAYPNDPFSIATMENAIVSEARVERDADGKIIRILGEAKPNPLNDPLNELDNDSDAEPAEEWGGIEDDADATDVVKTLLEQSKQPDLPKKRHQSTREKEWLEKLVAKYGDDTAAMARDRKLNPMQQTAADIAKRIRKMNKE</sequence>
<evidence type="ECO:0000313" key="4">
    <source>
        <dbReference type="Proteomes" id="UP000760494"/>
    </source>
</evidence>
<protein>
    <recommendedName>
        <fullName evidence="2">FAD dependent oxidoreductase domain-containing protein</fullName>
    </recommendedName>
</protein>
<dbReference type="GO" id="GO:0005829">
    <property type="term" value="C:cytosol"/>
    <property type="evidence" value="ECO:0007669"/>
    <property type="project" value="GOC"/>
</dbReference>
<dbReference type="EMBL" id="CABFJX010000389">
    <property type="protein sequence ID" value="VTT77771.1"/>
    <property type="molecule type" value="Genomic_DNA"/>
</dbReference>
<dbReference type="Pfam" id="PF09420">
    <property type="entry name" value="Nop16"/>
    <property type="match status" value="1"/>
</dbReference>
<feature type="compositionally biased region" description="Acidic residues" evidence="1">
    <location>
        <begin position="573"/>
        <end position="596"/>
    </location>
</feature>
<dbReference type="Gene3D" id="3.30.9.10">
    <property type="entry name" value="D-Amino Acid Oxidase, subunit A, domain 2"/>
    <property type="match status" value="1"/>
</dbReference>
<dbReference type="Pfam" id="PF01266">
    <property type="entry name" value="DAO"/>
    <property type="match status" value="1"/>
</dbReference>
<dbReference type="Proteomes" id="UP000760494">
    <property type="component" value="Unassembled WGS sequence"/>
</dbReference>
<organism evidence="3 4">
    <name type="scientific">Fusarium fujikuroi</name>
    <name type="common">Bakanae and foot rot disease fungus</name>
    <name type="synonym">Gibberella fujikuroi</name>
    <dbReference type="NCBI Taxonomy" id="5127"/>
    <lineage>
        <taxon>Eukaryota</taxon>
        <taxon>Fungi</taxon>
        <taxon>Dikarya</taxon>
        <taxon>Ascomycota</taxon>
        <taxon>Pezizomycotina</taxon>
        <taxon>Sordariomycetes</taxon>
        <taxon>Hypocreomycetidae</taxon>
        <taxon>Hypocreales</taxon>
        <taxon>Nectriaceae</taxon>
        <taxon>Fusarium</taxon>
        <taxon>Fusarium fujikuroi species complex</taxon>
    </lineage>
</organism>
<dbReference type="InterPro" id="IPR006076">
    <property type="entry name" value="FAD-dep_OxRdtase"/>
</dbReference>
<dbReference type="GO" id="GO:0042147">
    <property type="term" value="P:retrograde transport, endosome to Golgi"/>
    <property type="evidence" value="ECO:0007669"/>
    <property type="project" value="TreeGrafter"/>
</dbReference>
<dbReference type="PANTHER" id="PTHR13847">
    <property type="entry name" value="SARCOSINE DEHYDROGENASE-RELATED"/>
    <property type="match status" value="1"/>
</dbReference>
<evidence type="ECO:0000313" key="3">
    <source>
        <dbReference type="EMBL" id="VTT77771.1"/>
    </source>
</evidence>
<accession>A0A9Q9UGH2</accession>